<evidence type="ECO:0000313" key="10">
    <source>
        <dbReference type="Proteomes" id="UP000004736"/>
    </source>
</evidence>
<evidence type="ECO:0000256" key="1">
    <source>
        <dbReference type="ARBA" id="ARBA00004651"/>
    </source>
</evidence>
<keyword evidence="3" id="KW-1003">Cell membrane</keyword>
<dbReference type="PANTHER" id="PTHR47371">
    <property type="entry name" value="LIPOTEICHOIC ACID SYNTHASE"/>
    <property type="match status" value="1"/>
</dbReference>
<dbReference type="GO" id="GO:0016787">
    <property type="term" value="F:hydrolase activity"/>
    <property type="evidence" value="ECO:0007669"/>
    <property type="project" value="UniProtKB-KW"/>
</dbReference>
<dbReference type="Gene3D" id="3.40.720.10">
    <property type="entry name" value="Alkaline Phosphatase, subunit A"/>
    <property type="match status" value="1"/>
</dbReference>
<dbReference type="GO" id="GO:0005886">
    <property type="term" value="C:plasma membrane"/>
    <property type="evidence" value="ECO:0007669"/>
    <property type="project" value="UniProtKB-SubCell"/>
</dbReference>
<dbReference type="InterPro" id="IPR000917">
    <property type="entry name" value="Sulfatase_N"/>
</dbReference>
<evidence type="ECO:0000259" key="8">
    <source>
        <dbReference type="Pfam" id="PF00884"/>
    </source>
</evidence>
<evidence type="ECO:0000256" key="2">
    <source>
        <dbReference type="ARBA" id="ARBA00004936"/>
    </source>
</evidence>
<dbReference type="OrthoDB" id="9777768at2"/>
<dbReference type="AlphaFoldDB" id="C9LPI1"/>
<evidence type="ECO:0000313" key="9">
    <source>
        <dbReference type="EMBL" id="EEW97467.1"/>
    </source>
</evidence>
<evidence type="ECO:0000256" key="5">
    <source>
        <dbReference type="ARBA" id="ARBA00022989"/>
    </source>
</evidence>
<dbReference type="InterPro" id="IPR050448">
    <property type="entry name" value="OpgB/LTA_synthase_biosynth"/>
</dbReference>
<keyword evidence="5 7" id="KW-1133">Transmembrane helix</keyword>
<keyword evidence="9" id="KW-0378">Hydrolase</keyword>
<comment type="pathway">
    <text evidence="2">Cell wall biogenesis; lipoteichoic acid biosynthesis.</text>
</comment>
<accession>C9LPI1</accession>
<dbReference type="Pfam" id="PF00884">
    <property type="entry name" value="Sulfatase"/>
    <property type="match status" value="1"/>
</dbReference>
<dbReference type="HOGENOM" id="CLU_028667_0_0_9"/>
<reference evidence="9" key="1">
    <citation type="submission" date="2009-09" db="EMBL/GenBank/DDBJ databases">
        <authorList>
            <person name="Weinstock G."/>
            <person name="Sodergren E."/>
            <person name="Clifton S."/>
            <person name="Fulton L."/>
            <person name="Fulton B."/>
            <person name="Courtney L."/>
            <person name="Fronick C."/>
            <person name="Harrison M."/>
            <person name="Strong C."/>
            <person name="Farmer C."/>
            <person name="Delahaunty K."/>
            <person name="Markovic C."/>
            <person name="Hall O."/>
            <person name="Minx P."/>
            <person name="Tomlinson C."/>
            <person name="Mitreva M."/>
            <person name="Nelson J."/>
            <person name="Hou S."/>
            <person name="Wollam A."/>
            <person name="Pepin K.H."/>
            <person name="Johnson M."/>
            <person name="Bhonagiri V."/>
            <person name="Nash W.E."/>
            <person name="Warren W."/>
            <person name="Chinwalla A."/>
            <person name="Mardis E.R."/>
            <person name="Wilson R.K."/>
        </authorList>
    </citation>
    <scope>NUCLEOTIDE SEQUENCE [LARGE SCALE GENOMIC DNA]</scope>
    <source>
        <strain evidence="9">DSM 15470</strain>
    </source>
</reference>
<dbReference type="PANTHER" id="PTHR47371:SF3">
    <property type="entry name" value="PHOSPHOGLYCEROL TRANSFERASE I"/>
    <property type="match status" value="1"/>
</dbReference>
<sequence length="633" mass="71271">MRFLLSLQQDAKLFIYIHALLMLFRCAFLVIYSGQLGNAGAEDVAEALWLGARISLKTTAFLVGFPFVFGTIPYALWKKWPAGGIRKILGSVAVGLMTLLFMVRIPYYEIFHQGFNIMLFNGMKDDRMAIWQTAVQQYQLWPRLFGALALMAFFIWGLIKFLETPVYYPRHHVRILDMAAVVMVPVFAVFCRFGGAFHSDSGVPWESAARTHYTVLNEAVLDDGQAMYRAYHTHARATQRAMRSISDGELYEAIAALGGNPDAGTPITAFERRTTAAPLERRPHHVVVILGENYALWPLLPEYDSLGLEKTGKWLETHGAHIYHFLANGNGTMTSLNGFLTGLPDIGLYVNYTMGLQGKASPFGIGETMKRLGYKTVFWYGGLRSWQEIDHFTLREGFDEFHCADELPNQGESSSWGVPDGILFDGIRRQMQQDTEDTFYFILTTSNHPPFAYDVDAYGFPREEVTSKLPPSIPKDKATIDQLGHIWYADQVMGNFIRQVEQDDPSVLFAVTGDHAERFNFAADVSLWALSGIPCYFYGDGIPQDFFDEQTAGSHLQIAPTLVELIAPTGSSYISLLPPLLHSDRAFNHRLYIENGEIGEQKNLQDGEFRKYMEAARTVASWMVMHDQKSGTS</sequence>
<dbReference type="InterPro" id="IPR017850">
    <property type="entry name" value="Alkaline_phosphatase_core_sf"/>
</dbReference>
<feature type="transmembrane region" description="Helical" evidence="7">
    <location>
        <begin position="175"/>
        <end position="195"/>
    </location>
</feature>
<feature type="transmembrane region" description="Helical" evidence="7">
    <location>
        <begin position="88"/>
        <end position="108"/>
    </location>
</feature>
<feature type="transmembrane region" description="Helical" evidence="7">
    <location>
        <begin position="12"/>
        <end position="34"/>
    </location>
</feature>
<protein>
    <submittedName>
        <fullName evidence="9">Arylsulfatase</fullName>
        <ecNumber evidence="9">3.1.6.-</ecNumber>
    </submittedName>
</protein>
<dbReference type="EC" id="3.1.6.-" evidence="9"/>
<evidence type="ECO:0000256" key="7">
    <source>
        <dbReference type="SAM" id="Phobius"/>
    </source>
</evidence>
<dbReference type="GeneID" id="78278041"/>
<keyword evidence="10" id="KW-1185">Reference proteome</keyword>
<dbReference type="RefSeq" id="WP_007070399.1">
    <property type="nucleotide sequence ID" value="NZ_GG698602.1"/>
</dbReference>
<evidence type="ECO:0000256" key="6">
    <source>
        <dbReference type="ARBA" id="ARBA00023136"/>
    </source>
</evidence>
<feature type="transmembrane region" description="Helical" evidence="7">
    <location>
        <begin position="144"/>
        <end position="163"/>
    </location>
</feature>
<dbReference type="eggNOG" id="COG1368">
    <property type="taxonomic scope" value="Bacteria"/>
</dbReference>
<dbReference type="EMBL" id="ACIM02000001">
    <property type="protein sequence ID" value="EEW97467.1"/>
    <property type="molecule type" value="Genomic_DNA"/>
</dbReference>
<name>C9LPI1_9FIRM</name>
<evidence type="ECO:0000256" key="3">
    <source>
        <dbReference type="ARBA" id="ARBA00022475"/>
    </source>
</evidence>
<proteinExistence type="predicted"/>
<dbReference type="CDD" id="cd16015">
    <property type="entry name" value="LTA_synthase"/>
    <property type="match status" value="1"/>
</dbReference>
<feature type="transmembrane region" description="Helical" evidence="7">
    <location>
        <begin position="54"/>
        <end position="76"/>
    </location>
</feature>
<feature type="domain" description="Sulfatase N-terminal" evidence="8">
    <location>
        <begin position="317"/>
        <end position="565"/>
    </location>
</feature>
<organism evidence="9 10">
    <name type="scientific">Dialister invisus DSM 15470</name>
    <dbReference type="NCBI Taxonomy" id="592028"/>
    <lineage>
        <taxon>Bacteria</taxon>
        <taxon>Bacillati</taxon>
        <taxon>Bacillota</taxon>
        <taxon>Negativicutes</taxon>
        <taxon>Veillonellales</taxon>
        <taxon>Veillonellaceae</taxon>
        <taxon>Dialister</taxon>
    </lineage>
</organism>
<dbReference type="Proteomes" id="UP000004736">
    <property type="component" value="Unassembled WGS sequence"/>
</dbReference>
<dbReference type="SUPFAM" id="SSF53649">
    <property type="entry name" value="Alkaline phosphatase-like"/>
    <property type="match status" value="1"/>
</dbReference>
<evidence type="ECO:0000256" key="4">
    <source>
        <dbReference type="ARBA" id="ARBA00022692"/>
    </source>
</evidence>
<gene>
    <name evidence="9" type="ORF">GCWU000321_01461</name>
</gene>
<dbReference type="STRING" id="592028.GCWU000321_01461"/>
<comment type="subcellular location">
    <subcellularLocation>
        <location evidence="1">Cell membrane</location>
        <topology evidence="1">Multi-pass membrane protein</topology>
    </subcellularLocation>
</comment>
<keyword evidence="4 7" id="KW-0812">Transmembrane</keyword>
<keyword evidence="6 7" id="KW-0472">Membrane</keyword>
<comment type="caution">
    <text evidence="9">The sequence shown here is derived from an EMBL/GenBank/DDBJ whole genome shotgun (WGS) entry which is preliminary data.</text>
</comment>